<dbReference type="InterPro" id="IPR002547">
    <property type="entry name" value="tRNA-bd_dom"/>
</dbReference>
<comment type="subcellular location">
    <subcellularLocation>
        <location evidence="2">Cytoplasm</location>
    </subcellularLocation>
</comment>
<dbReference type="SUPFAM" id="SSF54991">
    <property type="entry name" value="Anticodon-binding domain of PheRS"/>
    <property type="match status" value="1"/>
</dbReference>
<dbReference type="CDD" id="cd00769">
    <property type="entry name" value="PheRS_beta_core"/>
    <property type="match status" value="1"/>
</dbReference>
<organism evidence="22">
    <name type="scientific">hydrothermal vent metagenome</name>
    <dbReference type="NCBI Taxonomy" id="652676"/>
    <lineage>
        <taxon>unclassified sequences</taxon>
        <taxon>metagenomes</taxon>
        <taxon>ecological metagenomes</taxon>
    </lineage>
</organism>
<dbReference type="NCBIfam" id="TIGR00472">
    <property type="entry name" value="pheT_bact"/>
    <property type="match status" value="1"/>
</dbReference>
<evidence type="ECO:0000259" key="21">
    <source>
        <dbReference type="PROSITE" id="PS51483"/>
    </source>
</evidence>
<accession>A0A3B0XI65</accession>
<evidence type="ECO:0000256" key="17">
    <source>
        <dbReference type="ARBA" id="ARBA00033189"/>
    </source>
</evidence>
<dbReference type="CDD" id="cd02796">
    <property type="entry name" value="tRNA_bind_bactPheRS"/>
    <property type="match status" value="1"/>
</dbReference>
<keyword evidence="16 22" id="KW-0030">Aminoacyl-tRNA synthetase</keyword>
<dbReference type="AlphaFoldDB" id="A0A3B0XI65"/>
<evidence type="ECO:0000256" key="6">
    <source>
        <dbReference type="ARBA" id="ARBA00017032"/>
    </source>
</evidence>
<sequence length="790" mass="86904">MKISQNWLHEWVNPQVDIEAFCATITMAGLEVDSLEPAAGEFTKIVVARVASVEKHPDADKLNVCKVDTGSETLQIVCGAGNVREGLVVACATIGAVLPGNFKIKKSKLRGVESFGMLCSEKEMGLAEQADGLMELADDAPVGMDIREYMQLDDTVVEVDLTPNRSDCLSVAGVAREVATLYQCELNPVVVPEVTATIEDTFEVQVSATQACPRYMGRVIRDVNTHAPTPMWMVEKLRRAGVRSLGPAVDVTNYVMLELGQPMHAFDLDELKGGIQVRMAKPNEKITLLDGKEINTTENTLLIADSDRALALAGIMGGEGTGVGDSTKHLFLESAHFNPLSIAGKAREYGLHTDSSHRFERGVDPELPAVALRRATLLLIDICGGQPGPVVDKSALGDLPARKPIELRLERINRMLGIEFEAVQVERILNRLGMSLQSVNGGWQVTAPSFRFDIAIEADLIEEIVRIHGYNNIPRTLPSYQPAMKPLVEAEVQLQRVKDALVERGYYEAISYSFVDPEWQAAINPDIEPIKLANPISADLSVMRTSIWPGLLKAVQHNLNRQQPRVRLFETGLTFVQTGDELVQHAKVSGVITGTVEAEQWSGDERKIDFFDIKADLEAILSLSGCKNIYFEKASHPALHPGQSARIFKQNQAIGWIGALHPNTQKTLDISPPVYVFEVDQQALLEGTVPAFKALSKYPEVRRDLAILVKQEISVESMVKSIKSVTSEIIQEIILFDVYTGERIEDGLKSVALGLILQGFSSTLTDEDVEKEILRIITVLNDRYGATLRE</sequence>
<comment type="cofactor">
    <cofactor evidence="1">
        <name>Mg(2+)</name>
        <dbReference type="ChEBI" id="CHEBI:18420"/>
    </cofactor>
</comment>
<evidence type="ECO:0000259" key="19">
    <source>
        <dbReference type="PROSITE" id="PS50886"/>
    </source>
</evidence>
<evidence type="ECO:0000256" key="12">
    <source>
        <dbReference type="ARBA" id="ARBA00022840"/>
    </source>
</evidence>
<evidence type="ECO:0000256" key="14">
    <source>
        <dbReference type="ARBA" id="ARBA00022884"/>
    </source>
</evidence>
<dbReference type="FunFam" id="2.40.50.140:FF:000045">
    <property type="entry name" value="Phenylalanine--tRNA ligase beta subunit"/>
    <property type="match status" value="1"/>
</dbReference>
<evidence type="ECO:0000313" key="22">
    <source>
        <dbReference type="EMBL" id="VAW68005.1"/>
    </source>
</evidence>
<keyword evidence="15" id="KW-0648">Protein biosynthesis</keyword>
<dbReference type="SMART" id="SM00874">
    <property type="entry name" value="B5"/>
    <property type="match status" value="1"/>
</dbReference>
<dbReference type="EC" id="6.1.1.20" evidence="5"/>
<dbReference type="EMBL" id="UOFJ01000303">
    <property type="protein sequence ID" value="VAW68005.1"/>
    <property type="molecule type" value="Genomic_DNA"/>
</dbReference>
<dbReference type="GO" id="GO:0000049">
    <property type="term" value="F:tRNA binding"/>
    <property type="evidence" value="ECO:0007669"/>
    <property type="project" value="UniProtKB-KW"/>
</dbReference>
<reference evidence="22" key="1">
    <citation type="submission" date="2018-06" db="EMBL/GenBank/DDBJ databases">
        <authorList>
            <person name="Zhirakovskaya E."/>
        </authorList>
    </citation>
    <scope>NUCLEOTIDE SEQUENCE</scope>
</reference>
<dbReference type="FunFam" id="3.50.40.10:FF:000001">
    <property type="entry name" value="Phenylalanine--tRNA ligase beta subunit"/>
    <property type="match status" value="1"/>
</dbReference>
<dbReference type="InterPro" id="IPR009061">
    <property type="entry name" value="DNA-bd_dom_put_sf"/>
</dbReference>
<protein>
    <recommendedName>
        <fullName evidence="6">Phenylalanine--tRNA ligase beta subunit</fullName>
        <ecNumber evidence="5">6.1.1.20</ecNumber>
    </recommendedName>
    <alternativeName>
        <fullName evidence="17">Phenylalanyl-tRNA synthetase beta subunit</fullName>
    </alternativeName>
</protein>
<dbReference type="InterPro" id="IPR045060">
    <property type="entry name" value="Phe-tRNA-ligase_IIc_bsu"/>
</dbReference>
<dbReference type="Pfam" id="PF01588">
    <property type="entry name" value="tRNA_bind"/>
    <property type="match status" value="1"/>
</dbReference>
<comment type="catalytic activity">
    <reaction evidence="18">
        <text>tRNA(Phe) + L-phenylalanine + ATP = L-phenylalanyl-tRNA(Phe) + AMP + diphosphate + H(+)</text>
        <dbReference type="Rhea" id="RHEA:19413"/>
        <dbReference type="Rhea" id="RHEA-COMP:9668"/>
        <dbReference type="Rhea" id="RHEA-COMP:9699"/>
        <dbReference type="ChEBI" id="CHEBI:15378"/>
        <dbReference type="ChEBI" id="CHEBI:30616"/>
        <dbReference type="ChEBI" id="CHEBI:33019"/>
        <dbReference type="ChEBI" id="CHEBI:58095"/>
        <dbReference type="ChEBI" id="CHEBI:78442"/>
        <dbReference type="ChEBI" id="CHEBI:78531"/>
        <dbReference type="ChEBI" id="CHEBI:456215"/>
        <dbReference type="EC" id="6.1.1.20"/>
    </reaction>
</comment>
<dbReference type="InterPro" id="IPR045864">
    <property type="entry name" value="aa-tRNA-synth_II/BPL/LPL"/>
</dbReference>
<dbReference type="Gene3D" id="3.30.930.10">
    <property type="entry name" value="Bira Bifunctional Protein, Domain 2"/>
    <property type="match status" value="1"/>
</dbReference>
<dbReference type="GO" id="GO:0000287">
    <property type="term" value="F:magnesium ion binding"/>
    <property type="evidence" value="ECO:0007669"/>
    <property type="project" value="InterPro"/>
</dbReference>
<evidence type="ECO:0000256" key="7">
    <source>
        <dbReference type="ARBA" id="ARBA00022490"/>
    </source>
</evidence>
<dbReference type="FunFam" id="3.30.70.380:FF:000001">
    <property type="entry name" value="Phenylalanine--tRNA ligase beta subunit"/>
    <property type="match status" value="1"/>
</dbReference>
<dbReference type="Pfam" id="PF17759">
    <property type="entry name" value="tRNA_synthFbeta"/>
    <property type="match status" value="1"/>
</dbReference>
<dbReference type="InterPro" id="IPR033714">
    <property type="entry name" value="tRNA_bind_bactPheRS"/>
</dbReference>
<evidence type="ECO:0000256" key="1">
    <source>
        <dbReference type="ARBA" id="ARBA00001946"/>
    </source>
</evidence>
<dbReference type="Gene3D" id="3.30.56.10">
    <property type="match status" value="2"/>
</dbReference>
<keyword evidence="7" id="KW-0963">Cytoplasm</keyword>
<evidence type="ECO:0000256" key="5">
    <source>
        <dbReference type="ARBA" id="ARBA00012814"/>
    </source>
</evidence>
<keyword evidence="9 22" id="KW-0436">Ligase</keyword>
<feature type="domain" description="FDX-ACB" evidence="20">
    <location>
        <begin position="696"/>
        <end position="789"/>
    </location>
</feature>
<dbReference type="SMART" id="SM00896">
    <property type="entry name" value="FDX-ACB"/>
    <property type="match status" value="1"/>
</dbReference>
<dbReference type="PROSITE" id="PS51483">
    <property type="entry name" value="B5"/>
    <property type="match status" value="1"/>
</dbReference>
<name>A0A3B0XI65_9ZZZZ</name>
<dbReference type="InterPro" id="IPR012340">
    <property type="entry name" value="NA-bd_OB-fold"/>
</dbReference>
<gene>
    <name evidence="22" type="ORF">MNBD_GAMMA10-781</name>
</gene>
<evidence type="ECO:0000259" key="20">
    <source>
        <dbReference type="PROSITE" id="PS51447"/>
    </source>
</evidence>
<dbReference type="SUPFAM" id="SSF46955">
    <property type="entry name" value="Putative DNA-binding domain"/>
    <property type="match status" value="1"/>
</dbReference>
<comment type="subunit">
    <text evidence="4">Tetramer of two alpha and two beta subunits.</text>
</comment>
<keyword evidence="14" id="KW-0694">RNA-binding</keyword>
<dbReference type="InterPro" id="IPR004532">
    <property type="entry name" value="Phe-tRNA-ligase_IIc_bsu_bact"/>
</dbReference>
<dbReference type="Pfam" id="PF03147">
    <property type="entry name" value="FDX-ACB"/>
    <property type="match status" value="1"/>
</dbReference>
<dbReference type="InterPro" id="IPR020825">
    <property type="entry name" value="Phe-tRNA_synthase-like_B3/B4"/>
</dbReference>
<dbReference type="InterPro" id="IPR005121">
    <property type="entry name" value="Fdx_antiC-bd"/>
</dbReference>
<evidence type="ECO:0000256" key="15">
    <source>
        <dbReference type="ARBA" id="ARBA00022917"/>
    </source>
</evidence>
<dbReference type="SUPFAM" id="SSF56037">
    <property type="entry name" value="PheT/TilS domain"/>
    <property type="match status" value="1"/>
</dbReference>
<dbReference type="InterPro" id="IPR005147">
    <property type="entry name" value="tRNA_synthase_B5-dom"/>
</dbReference>
<dbReference type="NCBIfam" id="NF045760">
    <property type="entry name" value="YtpR"/>
    <property type="match status" value="1"/>
</dbReference>
<evidence type="ECO:0000256" key="9">
    <source>
        <dbReference type="ARBA" id="ARBA00022598"/>
    </source>
</evidence>
<comment type="similarity">
    <text evidence="3">Belongs to the phenylalanyl-tRNA synthetase beta subunit family. Type 1 subfamily.</text>
</comment>
<keyword evidence="11" id="KW-0547">Nucleotide-binding</keyword>
<keyword evidence="8" id="KW-0820">tRNA-binding</keyword>
<keyword evidence="10" id="KW-0479">Metal-binding</keyword>
<dbReference type="SUPFAM" id="SSF55681">
    <property type="entry name" value="Class II aaRS and biotin synthetases"/>
    <property type="match status" value="1"/>
</dbReference>
<dbReference type="PROSITE" id="PS50886">
    <property type="entry name" value="TRBD"/>
    <property type="match status" value="1"/>
</dbReference>
<dbReference type="Gene3D" id="3.30.70.380">
    <property type="entry name" value="Ferrodoxin-fold anticodon-binding domain"/>
    <property type="match status" value="1"/>
</dbReference>
<evidence type="ECO:0000256" key="10">
    <source>
        <dbReference type="ARBA" id="ARBA00022723"/>
    </source>
</evidence>
<dbReference type="SMART" id="SM00873">
    <property type="entry name" value="B3_4"/>
    <property type="match status" value="1"/>
</dbReference>
<dbReference type="SUPFAM" id="SSF50249">
    <property type="entry name" value="Nucleic acid-binding proteins"/>
    <property type="match status" value="1"/>
</dbReference>
<keyword evidence="13" id="KW-0460">Magnesium</keyword>
<keyword evidence="12" id="KW-0067">ATP-binding</keyword>
<dbReference type="InterPro" id="IPR041616">
    <property type="entry name" value="PheRS_beta_core"/>
</dbReference>
<dbReference type="PROSITE" id="PS51447">
    <property type="entry name" value="FDX_ACB"/>
    <property type="match status" value="1"/>
</dbReference>
<dbReference type="HAMAP" id="MF_00283">
    <property type="entry name" value="Phe_tRNA_synth_beta1"/>
    <property type="match status" value="1"/>
</dbReference>
<dbReference type="GO" id="GO:0004826">
    <property type="term" value="F:phenylalanine-tRNA ligase activity"/>
    <property type="evidence" value="ECO:0007669"/>
    <property type="project" value="UniProtKB-EC"/>
</dbReference>
<dbReference type="Pfam" id="PF03483">
    <property type="entry name" value="B3_4"/>
    <property type="match status" value="1"/>
</dbReference>
<evidence type="ECO:0000256" key="11">
    <source>
        <dbReference type="ARBA" id="ARBA00022741"/>
    </source>
</evidence>
<dbReference type="GO" id="GO:0006432">
    <property type="term" value="P:phenylalanyl-tRNA aminoacylation"/>
    <property type="evidence" value="ECO:0007669"/>
    <property type="project" value="InterPro"/>
</dbReference>
<dbReference type="FunFam" id="3.30.56.10:FF:000002">
    <property type="entry name" value="Phenylalanine--tRNA ligase beta subunit"/>
    <property type="match status" value="1"/>
</dbReference>
<evidence type="ECO:0000256" key="4">
    <source>
        <dbReference type="ARBA" id="ARBA00011209"/>
    </source>
</evidence>
<evidence type="ECO:0000256" key="2">
    <source>
        <dbReference type="ARBA" id="ARBA00004496"/>
    </source>
</evidence>
<dbReference type="InterPro" id="IPR005146">
    <property type="entry name" value="B3/B4_tRNA-bd"/>
</dbReference>
<dbReference type="GO" id="GO:0005524">
    <property type="term" value="F:ATP binding"/>
    <property type="evidence" value="ECO:0007669"/>
    <property type="project" value="UniProtKB-KW"/>
</dbReference>
<evidence type="ECO:0000256" key="16">
    <source>
        <dbReference type="ARBA" id="ARBA00023146"/>
    </source>
</evidence>
<dbReference type="Pfam" id="PF03484">
    <property type="entry name" value="B5"/>
    <property type="match status" value="1"/>
</dbReference>
<evidence type="ECO:0000256" key="13">
    <source>
        <dbReference type="ARBA" id="ARBA00022842"/>
    </source>
</evidence>
<proteinExistence type="inferred from homology"/>
<dbReference type="PANTHER" id="PTHR10947:SF0">
    <property type="entry name" value="PHENYLALANINE--TRNA LIGASE BETA SUBUNIT"/>
    <property type="match status" value="1"/>
</dbReference>
<feature type="domain" description="B5" evidence="21">
    <location>
        <begin position="400"/>
        <end position="475"/>
    </location>
</feature>
<dbReference type="PANTHER" id="PTHR10947">
    <property type="entry name" value="PHENYLALANYL-TRNA SYNTHETASE BETA CHAIN AND LEUCINE-RICH REPEAT-CONTAINING PROTEIN 47"/>
    <property type="match status" value="1"/>
</dbReference>
<dbReference type="Gene3D" id="3.50.40.10">
    <property type="entry name" value="Phenylalanyl-trna Synthetase, Chain B, domain 3"/>
    <property type="match status" value="1"/>
</dbReference>
<dbReference type="FunFam" id="3.30.930.10:FF:000022">
    <property type="entry name" value="Phenylalanine--tRNA ligase beta subunit"/>
    <property type="match status" value="1"/>
</dbReference>
<evidence type="ECO:0000256" key="18">
    <source>
        <dbReference type="ARBA" id="ARBA00049255"/>
    </source>
</evidence>
<dbReference type="GO" id="GO:0009328">
    <property type="term" value="C:phenylalanine-tRNA ligase complex"/>
    <property type="evidence" value="ECO:0007669"/>
    <property type="project" value="TreeGrafter"/>
</dbReference>
<evidence type="ECO:0000256" key="3">
    <source>
        <dbReference type="ARBA" id="ARBA00008653"/>
    </source>
</evidence>
<dbReference type="Gene3D" id="2.40.50.140">
    <property type="entry name" value="Nucleic acid-binding proteins"/>
    <property type="match status" value="1"/>
</dbReference>
<feature type="domain" description="TRNA-binding" evidence="19">
    <location>
        <begin position="39"/>
        <end position="147"/>
    </location>
</feature>
<dbReference type="InterPro" id="IPR036690">
    <property type="entry name" value="Fdx_antiC-bd_sf"/>
</dbReference>
<evidence type="ECO:0000256" key="8">
    <source>
        <dbReference type="ARBA" id="ARBA00022555"/>
    </source>
</evidence>